<comment type="caution">
    <text evidence="4">The sequence shown here is derived from an EMBL/GenBank/DDBJ whole genome shotgun (WGS) entry which is preliminary data.</text>
</comment>
<reference evidence="5" key="1">
    <citation type="submission" date="2017-09" db="EMBL/GenBank/DDBJ databases">
        <title>Depth-based differentiation of microbial function through sediment-hosted aquifers and enrichment of novel symbionts in the deep terrestrial subsurface.</title>
        <authorList>
            <person name="Probst A.J."/>
            <person name="Ladd B."/>
            <person name="Jarett J.K."/>
            <person name="Geller-Mcgrath D.E."/>
            <person name="Sieber C.M.K."/>
            <person name="Emerson J.B."/>
            <person name="Anantharaman K."/>
            <person name="Thomas B.C."/>
            <person name="Malmstrom R."/>
            <person name="Stieglmeier M."/>
            <person name="Klingl A."/>
            <person name="Woyke T."/>
            <person name="Ryan C.M."/>
            <person name="Banfield J.F."/>
        </authorList>
    </citation>
    <scope>NUCLEOTIDE SEQUENCE [LARGE SCALE GENOMIC DNA]</scope>
</reference>
<dbReference type="Pfam" id="PF08220">
    <property type="entry name" value="HTH_DeoR"/>
    <property type="match status" value="1"/>
</dbReference>
<evidence type="ECO:0000313" key="5">
    <source>
        <dbReference type="Proteomes" id="UP000229784"/>
    </source>
</evidence>
<protein>
    <recommendedName>
        <fullName evidence="3">HTH deoR-type domain-containing protein</fullName>
    </recommendedName>
</protein>
<evidence type="ECO:0000259" key="3">
    <source>
        <dbReference type="SMART" id="SM00420"/>
    </source>
</evidence>
<proteinExistence type="predicted"/>
<dbReference type="SUPFAM" id="SSF46785">
    <property type="entry name" value="Winged helix' DNA-binding domain"/>
    <property type="match status" value="1"/>
</dbReference>
<evidence type="ECO:0000256" key="2">
    <source>
        <dbReference type="ARBA" id="ARBA00023163"/>
    </source>
</evidence>
<feature type="domain" description="HTH deoR-type" evidence="3">
    <location>
        <begin position="129"/>
        <end position="186"/>
    </location>
</feature>
<gene>
    <name evidence="4" type="ORF">COT20_01485</name>
</gene>
<keyword evidence="2" id="KW-0804">Transcription</keyword>
<evidence type="ECO:0000256" key="1">
    <source>
        <dbReference type="ARBA" id="ARBA00023015"/>
    </source>
</evidence>
<dbReference type="Proteomes" id="UP000229784">
    <property type="component" value="Unassembled WGS sequence"/>
</dbReference>
<sequence length="203" mass="23852">MTKENLIQLTSNLYRLTLLFPKKEPLRYKMRELADEILANQTEKDLEILDSFFEVAKAQNWVSPQEILNLQQEYSKLKDELGKLTQVRPVSGVTPVRPVFTDQYVDVRRQHPSTSDGQGQTLGISMNERQEKILDFLKENGRVQVWQVKQIFPEITKRTLRRDFEFLVKQGKIGRIGERNETFYQLPTNYESKRITNKGRTMS</sequence>
<keyword evidence="1" id="KW-0805">Transcription regulation</keyword>
<dbReference type="SMART" id="SM00420">
    <property type="entry name" value="HTH_DEOR"/>
    <property type="match status" value="1"/>
</dbReference>
<dbReference type="InterPro" id="IPR036390">
    <property type="entry name" value="WH_DNA-bd_sf"/>
</dbReference>
<dbReference type="InterPro" id="IPR001034">
    <property type="entry name" value="DeoR_HTH"/>
</dbReference>
<evidence type="ECO:0000313" key="4">
    <source>
        <dbReference type="EMBL" id="PIU15603.1"/>
    </source>
</evidence>
<dbReference type="EMBL" id="PEXQ01000037">
    <property type="protein sequence ID" value="PIU15603.1"/>
    <property type="molecule type" value="Genomic_DNA"/>
</dbReference>
<dbReference type="GO" id="GO:0003700">
    <property type="term" value="F:DNA-binding transcription factor activity"/>
    <property type="evidence" value="ECO:0007669"/>
    <property type="project" value="InterPro"/>
</dbReference>
<organism evidence="4 5">
    <name type="scientific">bacterium (Candidatus Gribaldobacteria) CG08_land_8_20_14_0_20_39_15</name>
    <dbReference type="NCBI Taxonomy" id="2014273"/>
    <lineage>
        <taxon>Bacteria</taxon>
        <taxon>Candidatus Gribaldobacteria</taxon>
    </lineage>
</organism>
<name>A0A2M6XUS0_9BACT</name>
<dbReference type="AlphaFoldDB" id="A0A2M6XUS0"/>
<accession>A0A2M6XUS0</accession>